<proteinExistence type="predicted"/>
<evidence type="ECO:0000313" key="1">
    <source>
        <dbReference type="EMBL" id="QJD54491.1"/>
    </source>
</evidence>
<dbReference type="Proteomes" id="UP000502416">
    <property type="component" value="Segment"/>
</dbReference>
<reference evidence="1 2" key="1">
    <citation type="submission" date="2019-11" db="EMBL/GenBank/DDBJ databases">
        <authorList>
            <person name="Hylling O."/>
            <person name="Hansen L.H."/>
            <person name="Johansen A."/>
        </authorList>
    </citation>
    <scope>NUCLEOTIDE SEQUENCE [LARGE SCALE GENOMIC DNA]</scope>
</reference>
<protein>
    <submittedName>
        <fullName evidence="1">Uncharacterized protein</fullName>
    </submittedName>
</protein>
<evidence type="ECO:0000313" key="2">
    <source>
        <dbReference type="Proteomes" id="UP000502416"/>
    </source>
</evidence>
<sequence length="64" mass="7493">MKGHVMQLVVDNAAPLPRRTASYSEAAYFDGEHCQHIADWEEQRRLQRIRTSAIKALDRRSVRR</sequence>
<organism evidence="1 2">
    <name type="scientific">Sphingomonas phage Lucius</name>
    <dbReference type="NCBI Taxonomy" id="2686313"/>
    <lineage>
        <taxon>Viruses</taxon>
        <taxon>Duplodnaviria</taxon>
        <taxon>Heunggongvirae</taxon>
        <taxon>Uroviricota</taxon>
        <taxon>Caudoviricetes</taxon>
        <taxon>Johnpaulvirinae</taxon>
        <taxon>Kharnvirus</taxon>
        <taxon>Kharnvirus lucius</taxon>
    </lineage>
</organism>
<dbReference type="GeneID" id="79585679"/>
<accession>A0A6M3T9W5</accession>
<name>A0A6M3T9W5_9CAUD</name>
<dbReference type="RefSeq" id="YP_010738312.1">
    <property type="nucleotide sequence ID" value="NC_073025.1"/>
</dbReference>
<keyword evidence="2" id="KW-1185">Reference proteome</keyword>
<dbReference type="KEGG" id="vg:79585679"/>
<dbReference type="EMBL" id="MN734438">
    <property type="protein sequence ID" value="QJD54491.1"/>
    <property type="molecule type" value="Genomic_DNA"/>
</dbReference>